<evidence type="ECO:0000256" key="10">
    <source>
        <dbReference type="ARBA" id="ARBA00023063"/>
    </source>
</evidence>
<dbReference type="OrthoDB" id="9810782at2"/>
<dbReference type="Pfam" id="PF04879">
    <property type="entry name" value="Molybdop_Fe4S4"/>
    <property type="match status" value="1"/>
</dbReference>
<gene>
    <name evidence="12" type="ORF">FE810_11730</name>
</gene>
<name>A0A5R9ILZ5_9GAMM</name>
<dbReference type="CDD" id="cd02791">
    <property type="entry name" value="MopB_CT_Nitrate-R-NapA-like"/>
    <property type="match status" value="1"/>
</dbReference>
<dbReference type="InterPro" id="IPR041957">
    <property type="entry name" value="CT_Nitrate-R-NapA-like"/>
</dbReference>
<evidence type="ECO:0000256" key="1">
    <source>
        <dbReference type="ARBA" id="ARBA00001942"/>
    </source>
</evidence>
<dbReference type="Gene3D" id="2.20.25.90">
    <property type="entry name" value="ADC-like domains"/>
    <property type="match status" value="1"/>
</dbReference>
<keyword evidence="5" id="KW-0500">Molybdenum</keyword>
<evidence type="ECO:0000256" key="3">
    <source>
        <dbReference type="ARBA" id="ARBA00008747"/>
    </source>
</evidence>
<dbReference type="GO" id="GO:0016020">
    <property type="term" value="C:membrane"/>
    <property type="evidence" value="ECO:0007669"/>
    <property type="project" value="TreeGrafter"/>
</dbReference>
<dbReference type="InterPro" id="IPR006657">
    <property type="entry name" value="MoPterin_dinucl-bd_dom"/>
</dbReference>
<evidence type="ECO:0000313" key="13">
    <source>
        <dbReference type="Proteomes" id="UP000307790"/>
    </source>
</evidence>
<dbReference type="Pfam" id="PF01568">
    <property type="entry name" value="Molydop_binding"/>
    <property type="match status" value="1"/>
</dbReference>
<dbReference type="Gene3D" id="1.10.10.1100">
    <property type="entry name" value="BFD-like [2Fe-2S]-binding domain"/>
    <property type="match status" value="1"/>
</dbReference>
<dbReference type="SUPFAM" id="SSF50692">
    <property type="entry name" value="ADC-like"/>
    <property type="match status" value="1"/>
</dbReference>
<dbReference type="InterPro" id="IPR050123">
    <property type="entry name" value="Prok_molybdopt-oxidoreductase"/>
</dbReference>
<dbReference type="Gene3D" id="3.40.228.10">
    <property type="entry name" value="Dimethylsulfoxide Reductase, domain 2"/>
    <property type="match status" value="1"/>
</dbReference>
<sequence length="918" mass="101567">MTRELRNIAGIKQSTCAYCGVGCGVDIHQQVSPESTQIEAVSLQGSQDHPANFGRLCVKGENLLATTSLDDRLLYPHIKNERVQWSQAIEHVANKFNDIIAEHGPESVAFYVSGQLLTEDYYLANKLMKGYIGSGNIETNSRLCMSSAVAAYKRAFGEDVVPCSYQDLEQTDLIVLVGSNAAWTHPVLFQRMQHAKQINPDMKLVCIDPRRTQTAAMADLHLPLKPGTDAVFFNGLLAFIAAANACDSHFIQQHSEGFEQALASASSYTPERVSQICELGIEQLLDCYQWFIESKRAISFYSMGINQSSTGVDKCNAIINCHLASGKIGRPGCGPFSITGQPNAMGGREVGGLANQLTAHMDIENPQHRQSVQTFWQSPTMTQQPGLKAVDMFDAIKDNKIKAVWIMATNPLVSMPNRQVIEDALDKCELVVVSDCVATNDTISKADVTLPAAGWLEKDGMVTNSERLMSRQRGIIAAPGESKSDWQIIAEVAKAMGFSGFDYASVADVFREYAKLTGYENNGERLLDISALAQLSDAEYDLLKPVQWPVNANYPNGCAQVFSDNKFSTPSGKARFLPITPQLPQAKIDNDYPFILNSGRLRDQWHTMTRTSRADALNEHSPQPLIHIHPKDAAKQQIKEGDYVEATSRFGKLIMAANITEDVRSGEVFAPIHWSRTFASHGCVSALYSSVNDPISGQPELKQTPVAIAPKAYETYVTIVAHSLTEETDNLLSKMIPERLSADDFWLNYPNRALQQWQLAMNRVPEDLLSWCKTFLPGQYRWLQQIDNNTNKTTLLAFNQESLVFYGQFSALPQEFNRPWLQHCFDQEQLNSDDRSALLTSMVSTEFCLGRQVCSCFQVHQQTIVDAIEQGAASVTELTETLGCGGKCGSCKPELAALLEHHNKAPQQSLIIPSKEVA</sequence>
<evidence type="ECO:0000313" key="12">
    <source>
        <dbReference type="EMBL" id="TLU64271.1"/>
    </source>
</evidence>
<dbReference type="InterPro" id="IPR006656">
    <property type="entry name" value="Mopterin_OxRdtase"/>
</dbReference>
<keyword evidence="7" id="KW-0560">Oxidoreductase</keyword>
<dbReference type="InterPro" id="IPR041854">
    <property type="entry name" value="BFD-like_2Fe2S-bd_dom_sf"/>
</dbReference>
<dbReference type="AlphaFoldDB" id="A0A5R9ILZ5"/>
<keyword evidence="9" id="KW-0411">Iron-sulfur</keyword>
<dbReference type="InterPro" id="IPR007419">
    <property type="entry name" value="BFD-like_2Fe2S-bd_dom"/>
</dbReference>
<evidence type="ECO:0000256" key="9">
    <source>
        <dbReference type="ARBA" id="ARBA00023014"/>
    </source>
</evidence>
<evidence type="ECO:0000256" key="4">
    <source>
        <dbReference type="ARBA" id="ARBA00022485"/>
    </source>
</evidence>
<keyword evidence="10" id="KW-0534">Nitrate assimilation</keyword>
<evidence type="ECO:0000256" key="8">
    <source>
        <dbReference type="ARBA" id="ARBA00023004"/>
    </source>
</evidence>
<dbReference type="PANTHER" id="PTHR43105">
    <property type="entry name" value="RESPIRATORY NITRATE REDUCTASE"/>
    <property type="match status" value="1"/>
</dbReference>
<protein>
    <submittedName>
        <fullName evidence="12">Nitrate reductase</fullName>
    </submittedName>
</protein>
<dbReference type="GO" id="GO:0046872">
    <property type="term" value="F:metal ion binding"/>
    <property type="evidence" value="ECO:0007669"/>
    <property type="project" value="UniProtKB-KW"/>
</dbReference>
<dbReference type="CDD" id="cd02754">
    <property type="entry name" value="MopB_Nitrate-R-NapA-like"/>
    <property type="match status" value="1"/>
</dbReference>
<dbReference type="Pfam" id="PF00384">
    <property type="entry name" value="Molybdopterin"/>
    <property type="match status" value="1"/>
</dbReference>
<accession>A0A5R9ILZ5</accession>
<dbReference type="PANTHER" id="PTHR43105:SF9">
    <property type="entry name" value="NADPH-FE(3+) OXIDOREDUCTASE SUBUNIT ALPHA"/>
    <property type="match status" value="1"/>
</dbReference>
<keyword evidence="4" id="KW-0004">4Fe-4S</keyword>
<dbReference type="GO" id="GO:0016491">
    <property type="term" value="F:oxidoreductase activity"/>
    <property type="evidence" value="ECO:0007669"/>
    <property type="project" value="UniProtKB-KW"/>
</dbReference>
<dbReference type="GO" id="GO:0045333">
    <property type="term" value="P:cellular respiration"/>
    <property type="evidence" value="ECO:0007669"/>
    <property type="project" value="UniProtKB-ARBA"/>
</dbReference>
<dbReference type="EMBL" id="VCBC01000011">
    <property type="protein sequence ID" value="TLU64271.1"/>
    <property type="molecule type" value="Genomic_DNA"/>
</dbReference>
<comment type="cofactor">
    <cofactor evidence="1">
        <name>Mo-bis(molybdopterin guanine dinucleotide)</name>
        <dbReference type="ChEBI" id="CHEBI:60539"/>
    </cofactor>
</comment>
<evidence type="ECO:0000256" key="7">
    <source>
        <dbReference type="ARBA" id="ARBA00023002"/>
    </source>
</evidence>
<dbReference type="SMART" id="SM00926">
    <property type="entry name" value="Molybdop_Fe4S4"/>
    <property type="match status" value="1"/>
</dbReference>
<evidence type="ECO:0000259" key="11">
    <source>
        <dbReference type="PROSITE" id="PS51669"/>
    </source>
</evidence>
<dbReference type="InterPro" id="IPR009010">
    <property type="entry name" value="Asp_de-COase-like_dom_sf"/>
</dbReference>
<dbReference type="Gene3D" id="3.40.50.740">
    <property type="match status" value="1"/>
</dbReference>
<comment type="caution">
    <text evidence="12">The sequence shown here is derived from an EMBL/GenBank/DDBJ whole genome shotgun (WGS) entry which is preliminary data.</text>
</comment>
<dbReference type="Proteomes" id="UP000307790">
    <property type="component" value="Unassembled WGS sequence"/>
</dbReference>
<dbReference type="RefSeq" id="WP_138320254.1">
    <property type="nucleotide sequence ID" value="NZ_VCBC01000011.1"/>
</dbReference>
<dbReference type="Pfam" id="PF04324">
    <property type="entry name" value="Fer2_BFD"/>
    <property type="match status" value="1"/>
</dbReference>
<dbReference type="GO" id="GO:0051539">
    <property type="term" value="F:4 iron, 4 sulfur cluster binding"/>
    <property type="evidence" value="ECO:0007669"/>
    <property type="project" value="UniProtKB-KW"/>
</dbReference>
<comment type="similarity">
    <text evidence="3">Belongs to the prokaryotic molybdopterin-containing oxidoreductase family. NasA/NapA/NarB subfamily.</text>
</comment>
<keyword evidence="8" id="KW-0408">Iron</keyword>
<keyword evidence="13" id="KW-1185">Reference proteome</keyword>
<evidence type="ECO:0000256" key="5">
    <source>
        <dbReference type="ARBA" id="ARBA00022505"/>
    </source>
</evidence>
<dbReference type="Gene3D" id="2.40.40.20">
    <property type="match status" value="1"/>
</dbReference>
<evidence type="ECO:0000256" key="6">
    <source>
        <dbReference type="ARBA" id="ARBA00022723"/>
    </source>
</evidence>
<dbReference type="GO" id="GO:0042128">
    <property type="term" value="P:nitrate assimilation"/>
    <property type="evidence" value="ECO:0007669"/>
    <property type="project" value="UniProtKB-KW"/>
</dbReference>
<dbReference type="GO" id="GO:1990204">
    <property type="term" value="C:oxidoreductase complex"/>
    <property type="evidence" value="ECO:0007669"/>
    <property type="project" value="UniProtKB-ARBA"/>
</dbReference>
<dbReference type="SUPFAM" id="SSF53706">
    <property type="entry name" value="Formate dehydrogenase/DMSO reductase, domains 1-3"/>
    <property type="match status" value="1"/>
</dbReference>
<proteinExistence type="inferred from homology"/>
<dbReference type="InterPro" id="IPR006963">
    <property type="entry name" value="Mopterin_OxRdtase_4Fe-4S_dom"/>
</dbReference>
<evidence type="ECO:0000256" key="2">
    <source>
        <dbReference type="ARBA" id="ARBA00001966"/>
    </source>
</evidence>
<comment type="cofactor">
    <cofactor evidence="2">
        <name>[4Fe-4S] cluster</name>
        <dbReference type="ChEBI" id="CHEBI:49883"/>
    </cofactor>
</comment>
<organism evidence="12 13">
    <name type="scientific">Thalassotalea litorea</name>
    <dbReference type="NCBI Taxonomy" id="2020715"/>
    <lineage>
        <taxon>Bacteria</taxon>
        <taxon>Pseudomonadati</taxon>
        <taxon>Pseudomonadota</taxon>
        <taxon>Gammaproteobacteria</taxon>
        <taxon>Alteromonadales</taxon>
        <taxon>Colwelliaceae</taxon>
        <taxon>Thalassotalea</taxon>
    </lineage>
</organism>
<feature type="domain" description="4Fe-4S Mo/W bis-MGD-type" evidence="11">
    <location>
        <begin position="9"/>
        <end position="71"/>
    </location>
</feature>
<reference evidence="12 13" key="1">
    <citation type="submission" date="2019-05" db="EMBL/GenBank/DDBJ databases">
        <title>Genome sequences of Thalassotalea litorea 1K03283.</title>
        <authorList>
            <person name="Zhang D."/>
        </authorList>
    </citation>
    <scope>NUCLEOTIDE SEQUENCE [LARGE SCALE GENOMIC DNA]</scope>
    <source>
        <strain evidence="12 13">MCCC 1K03283</strain>
    </source>
</reference>
<dbReference type="PROSITE" id="PS51669">
    <property type="entry name" value="4FE4S_MOW_BIS_MGD"/>
    <property type="match status" value="1"/>
</dbReference>
<keyword evidence="6" id="KW-0479">Metal-binding</keyword>
<dbReference type="GO" id="GO:0043546">
    <property type="term" value="F:molybdopterin cofactor binding"/>
    <property type="evidence" value="ECO:0007669"/>
    <property type="project" value="InterPro"/>
</dbReference>